<comment type="subcellular location">
    <subcellularLocation>
        <location evidence="6">Cell membrane</location>
        <topology evidence="6">Multi-pass membrane protein</topology>
    </subcellularLocation>
    <subcellularLocation>
        <location evidence="1">Membrane</location>
    </subcellularLocation>
</comment>
<proteinExistence type="inferred from homology"/>
<evidence type="ECO:0000256" key="3">
    <source>
        <dbReference type="ARBA" id="ARBA00022692"/>
    </source>
</evidence>
<keyword evidence="5 6" id="KW-0472">Membrane</keyword>
<organism evidence="8 9">
    <name type="scientific">Rothia aeria</name>
    <dbReference type="NCBI Taxonomy" id="172042"/>
    <lineage>
        <taxon>Bacteria</taxon>
        <taxon>Bacillati</taxon>
        <taxon>Actinomycetota</taxon>
        <taxon>Actinomycetes</taxon>
        <taxon>Micrococcales</taxon>
        <taxon>Micrococcaceae</taxon>
        <taxon>Rothia</taxon>
    </lineage>
</organism>
<evidence type="ECO:0000256" key="6">
    <source>
        <dbReference type="RuleBase" id="RU363076"/>
    </source>
</evidence>
<evidence type="ECO:0000256" key="5">
    <source>
        <dbReference type="ARBA" id="ARBA00023136"/>
    </source>
</evidence>
<comment type="similarity">
    <text evidence="2 6">Belongs to the SURF1 family.</text>
</comment>
<dbReference type="PANTHER" id="PTHR23427">
    <property type="entry name" value="SURFEIT LOCUS PROTEIN"/>
    <property type="match status" value="1"/>
</dbReference>
<evidence type="ECO:0000313" key="8">
    <source>
        <dbReference type="EMBL" id="BAV88076.1"/>
    </source>
</evidence>
<feature type="transmembrane region" description="Helical" evidence="6">
    <location>
        <begin position="220"/>
        <end position="236"/>
    </location>
</feature>
<feature type="region of interest" description="Disordered" evidence="7">
    <location>
        <begin position="294"/>
        <end position="320"/>
    </location>
</feature>
<dbReference type="KEGG" id="raj:RA11412_1777"/>
<evidence type="ECO:0000313" key="9">
    <source>
        <dbReference type="Proteomes" id="UP000250241"/>
    </source>
</evidence>
<dbReference type="InterPro" id="IPR002994">
    <property type="entry name" value="Surf1/Shy1"/>
</dbReference>
<dbReference type="AlphaFoldDB" id="A0A2Z5R0R1"/>
<keyword evidence="4 6" id="KW-1133">Transmembrane helix</keyword>
<feature type="compositionally biased region" description="Basic residues" evidence="7">
    <location>
        <begin position="294"/>
        <end position="304"/>
    </location>
</feature>
<dbReference type="EMBL" id="AP017895">
    <property type="protein sequence ID" value="BAV88076.1"/>
    <property type="molecule type" value="Genomic_DNA"/>
</dbReference>
<dbReference type="Proteomes" id="UP000250241">
    <property type="component" value="Chromosome"/>
</dbReference>
<evidence type="ECO:0000256" key="7">
    <source>
        <dbReference type="SAM" id="MobiDB-lite"/>
    </source>
</evidence>
<dbReference type="GO" id="GO:0005886">
    <property type="term" value="C:plasma membrane"/>
    <property type="evidence" value="ECO:0007669"/>
    <property type="project" value="UniProtKB-SubCell"/>
</dbReference>
<name>A0A2Z5R0R1_9MICC</name>
<dbReference type="Pfam" id="PF02104">
    <property type="entry name" value="SURF1"/>
    <property type="match status" value="1"/>
</dbReference>
<dbReference type="PROSITE" id="PS50895">
    <property type="entry name" value="SURF1"/>
    <property type="match status" value="1"/>
</dbReference>
<dbReference type="InterPro" id="IPR045214">
    <property type="entry name" value="Surf1/Surf4"/>
</dbReference>
<dbReference type="RefSeq" id="WP_128087769.1">
    <property type="nucleotide sequence ID" value="NZ_CAUUVT010000001.1"/>
</dbReference>
<reference evidence="8 9" key="1">
    <citation type="submission" date="2016-10" db="EMBL/GenBank/DDBJ databases">
        <title>Genome sequence of Rothia aeria strain JCM11412.</title>
        <authorList>
            <person name="Nambu T."/>
        </authorList>
    </citation>
    <scope>NUCLEOTIDE SEQUENCE [LARGE SCALE GENOMIC DNA]</scope>
    <source>
        <strain evidence="8 9">JCM 11412</strain>
    </source>
</reference>
<protein>
    <recommendedName>
        <fullName evidence="6">SURF1-like protein</fullName>
    </recommendedName>
</protein>
<feature type="transmembrane region" description="Helical" evidence="6">
    <location>
        <begin position="12"/>
        <end position="32"/>
    </location>
</feature>
<dbReference type="PANTHER" id="PTHR23427:SF2">
    <property type="entry name" value="SURFEIT LOCUS PROTEIN 1"/>
    <property type="match status" value="1"/>
</dbReference>
<sequence>MRAYRFLLTSKWILAFILCVLFSVLCVYLAGWQMSRKEALDWRNSLIVQNYHADPYRLEDKPRIFTDYDPNTQWHPVQMRGQYLPEKTLLARNRPYEGQNGFEVLVPFRTDDGQVIVINRGWLPASSSDAAAPREEVPAPPQGQMSIVARVHNGESATGKEAPQGQVASIDLKEIAERTSLPVSAGAYGLLDAENPAAASRPQQKAQPELDNGPNLSYSLQWYAFAVLIYVVYFWSARQKVRNDELDAQVAAELERYYGQFYNEDGTYVGEEDEAVVLRKMEMIDDMPSHMKSIVRPRPARKRSRPTDEEEEDAFLDGLS</sequence>
<evidence type="ECO:0000256" key="2">
    <source>
        <dbReference type="ARBA" id="ARBA00007165"/>
    </source>
</evidence>
<evidence type="ECO:0000256" key="1">
    <source>
        <dbReference type="ARBA" id="ARBA00004370"/>
    </source>
</evidence>
<feature type="compositionally biased region" description="Acidic residues" evidence="7">
    <location>
        <begin position="308"/>
        <end position="320"/>
    </location>
</feature>
<keyword evidence="9" id="KW-1185">Reference proteome</keyword>
<dbReference type="GeneID" id="93860830"/>
<dbReference type="CDD" id="cd06662">
    <property type="entry name" value="SURF1"/>
    <property type="match status" value="1"/>
</dbReference>
<evidence type="ECO:0000256" key="4">
    <source>
        <dbReference type="ARBA" id="ARBA00022989"/>
    </source>
</evidence>
<keyword evidence="6" id="KW-1003">Cell membrane</keyword>
<accession>A0A2Z5R0R1</accession>
<gene>
    <name evidence="8" type="ORF">RA11412_1777</name>
</gene>
<keyword evidence="3 6" id="KW-0812">Transmembrane</keyword>